<keyword evidence="10" id="KW-1185">Reference proteome</keyword>
<name>A0AAD6Z300_9AGAR</name>
<keyword evidence="4" id="KW-0479">Metal-binding</keyword>
<feature type="compositionally biased region" description="Basic residues" evidence="8">
    <location>
        <begin position="365"/>
        <end position="375"/>
    </location>
</feature>
<comment type="cofactor">
    <cofactor evidence="1">
        <name>heme</name>
        <dbReference type="ChEBI" id="CHEBI:30413"/>
    </cofactor>
</comment>
<evidence type="ECO:0000256" key="1">
    <source>
        <dbReference type="ARBA" id="ARBA00001971"/>
    </source>
</evidence>
<evidence type="ECO:0000256" key="7">
    <source>
        <dbReference type="ARBA" id="ARBA00023033"/>
    </source>
</evidence>
<proteinExistence type="inferred from homology"/>
<feature type="region of interest" description="Disordered" evidence="8">
    <location>
        <begin position="354"/>
        <end position="375"/>
    </location>
</feature>
<evidence type="ECO:0000256" key="5">
    <source>
        <dbReference type="ARBA" id="ARBA00023002"/>
    </source>
</evidence>
<dbReference type="PANTHER" id="PTHR24287">
    <property type="entry name" value="P450, PUTATIVE (EUROFUNG)-RELATED"/>
    <property type="match status" value="1"/>
</dbReference>
<keyword evidence="6" id="KW-0408">Iron</keyword>
<sequence length="375" mass="42462">MEASFGGVGTVLRSVEDLANGFPADALGQQYEDLGNTYRMRIAFKNRIFTCELQYIKAVLSMQYTSFEKGPALRHAFNPLLETGVFAADGSMWKFHRDMTRPFFDKHRISDFDNFVTHDRPNEDSSTGEIKEPMRVLERFLNPIVEGVVAKRRAAKSAAANSGGKIPAEPETLLEHLVEYTEGAFFILPSLFVSNISVAGRDTVTCLTTFSIYMLAEHPDVLAKLRQEILERLGENDWPTVEDIKEMKYLRAPMNIRTSIEGVILPPIKPGEKPVPYALIMMHRCKDLWGPDALEFDPDRFIDKRLHKFPGVFLASLTTSLKFAYQEASFILIRGLQAFFKISLAPTAAKSRVSDDRKMNDPSGWKRKRCGRRVV</sequence>
<evidence type="ECO:0000313" key="10">
    <source>
        <dbReference type="Proteomes" id="UP001218218"/>
    </source>
</evidence>
<keyword evidence="7" id="KW-0503">Monooxygenase</keyword>
<evidence type="ECO:0000256" key="2">
    <source>
        <dbReference type="ARBA" id="ARBA00010617"/>
    </source>
</evidence>
<comment type="caution">
    <text evidence="9">The sequence shown here is derived from an EMBL/GenBank/DDBJ whole genome shotgun (WGS) entry which is preliminary data.</text>
</comment>
<dbReference type="SUPFAM" id="SSF48264">
    <property type="entry name" value="Cytochrome P450"/>
    <property type="match status" value="1"/>
</dbReference>
<dbReference type="InterPro" id="IPR036396">
    <property type="entry name" value="Cyt_P450_sf"/>
</dbReference>
<protein>
    <submittedName>
        <fullName evidence="9">Cytochrome P450</fullName>
    </submittedName>
</protein>
<evidence type="ECO:0000256" key="6">
    <source>
        <dbReference type="ARBA" id="ARBA00023004"/>
    </source>
</evidence>
<dbReference type="Gene3D" id="1.10.630.10">
    <property type="entry name" value="Cytochrome P450"/>
    <property type="match status" value="2"/>
</dbReference>
<reference evidence="9" key="1">
    <citation type="submission" date="2023-03" db="EMBL/GenBank/DDBJ databases">
        <title>Massive genome expansion in bonnet fungi (Mycena s.s.) driven by repeated elements and novel gene families across ecological guilds.</title>
        <authorList>
            <consortium name="Lawrence Berkeley National Laboratory"/>
            <person name="Harder C.B."/>
            <person name="Miyauchi S."/>
            <person name="Viragh M."/>
            <person name="Kuo A."/>
            <person name="Thoen E."/>
            <person name="Andreopoulos B."/>
            <person name="Lu D."/>
            <person name="Skrede I."/>
            <person name="Drula E."/>
            <person name="Henrissat B."/>
            <person name="Morin E."/>
            <person name="Kohler A."/>
            <person name="Barry K."/>
            <person name="LaButti K."/>
            <person name="Morin E."/>
            <person name="Salamov A."/>
            <person name="Lipzen A."/>
            <person name="Mereny Z."/>
            <person name="Hegedus B."/>
            <person name="Baldrian P."/>
            <person name="Stursova M."/>
            <person name="Weitz H."/>
            <person name="Taylor A."/>
            <person name="Grigoriev I.V."/>
            <person name="Nagy L.G."/>
            <person name="Martin F."/>
            <person name="Kauserud H."/>
        </authorList>
    </citation>
    <scope>NUCLEOTIDE SEQUENCE</scope>
    <source>
        <strain evidence="9">CBHHK002</strain>
    </source>
</reference>
<gene>
    <name evidence="9" type="ORF">DFH08DRAFT_918618</name>
</gene>
<dbReference type="Pfam" id="PF00067">
    <property type="entry name" value="p450"/>
    <property type="match status" value="1"/>
</dbReference>
<keyword evidence="5" id="KW-0560">Oxidoreductase</keyword>
<comment type="similarity">
    <text evidence="2">Belongs to the cytochrome P450 family.</text>
</comment>
<dbReference type="GO" id="GO:0005506">
    <property type="term" value="F:iron ion binding"/>
    <property type="evidence" value="ECO:0007669"/>
    <property type="project" value="InterPro"/>
</dbReference>
<dbReference type="AlphaFoldDB" id="A0AAD6Z300"/>
<keyword evidence="3" id="KW-0349">Heme</keyword>
<dbReference type="InterPro" id="IPR047146">
    <property type="entry name" value="Cyt_P450_E_CYP52_fungi"/>
</dbReference>
<dbReference type="Proteomes" id="UP001218218">
    <property type="component" value="Unassembled WGS sequence"/>
</dbReference>
<evidence type="ECO:0000256" key="3">
    <source>
        <dbReference type="ARBA" id="ARBA00022617"/>
    </source>
</evidence>
<dbReference type="PANTHER" id="PTHR24287:SF1">
    <property type="entry name" value="P450, PUTATIVE (EUROFUNG)-RELATED"/>
    <property type="match status" value="1"/>
</dbReference>
<evidence type="ECO:0000313" key="9">
    <source>
        <dbReference type="EMBL" id="KAJ7305636.1"/>
    </source>
</evidence>
<dbReference type="InterPro" id="IPR001128">
    <property type="entry name" value="Cyt_P450"/>
</dbReference>
<dbReference type="EMBL" id="JARIHO010000095">
    <property type="protein sequence ID" value="KAJ7305636.1"/>
    <property type="molecule type" value="Genomic_DNA"/>
</dbReference>
<evidence type="ECO:0000256" key="4">
    <source>
        <dbReference type="ARBA" id="ARBA00022723"/>
    </source>
</evidence>
<dbReference type="GO" id="GO:0016705">
    <property type="term" value="F:oxidoreductase activity, acting on paired donors, with incorporation or reduction of molecular oxygen"/>
    <property type="evidence" value="ECO:0007669"/>
    <property type="project" value="InterPro"/>
</dbReference>
<evidence type="ECO:0000256" key="8">
    <source>
        <dbReference type="SAM" id="MobiDB-lite"/>
    </source>
</evidence>
<dbReference type="GO" id="GO:0020037">
    <property type="term" value="F:heme binding"/>
    <property type="evidence" value="ECO:0007669"/>
    <property type="project" value="InterPro"/>
</dbReference>
<organism evidence="9 10">
    <name type="scientific">Mycena albidolilacea</name>
    <dbReference type="NCBI Taxonomy" id="1033008"/>
    <lineage>
        <taxon>Eukaryota</taxon>
        <taxon>Fungi</taxon>
        <taxon>Dikarya</taxon>
        <taxon>Basidiomycota</taxon>
        <taxon>Agaricomycotina</taxon>
        <taxon>Agaricomycetes</taxon>
        <taxon>Agaricomycetidae</taxon>
        <taxon>Agaricales</taxon>
        <taxon>Marasmiineae</taxon>
        <taxon>Mycenaceae</taxon>
        <taxon>Mycena</taxon>
    </lineage>
</organism>
<dbReference type="GO" id="GO:0004497">
    <property type="term" value="F:monooxygenase activity"/>
    <property type="evidence" value="ECO:0007669"/>
    <property type="project" value="UniProtKB-KW"/>
</dbReference>
<accession>A0AAD6Z300</accession>